<accession>A0A0A9EGB1</accession>
<organism evidence="1">
    <name type="scientific">Arundo donax</name>
    <name type="common">Giant reed</name>
    <name type="synonym">Donax arundinaceus</name>
    <dbReference type="NCBI Taxonomy" id="35708"/>
    <lineage>
        <taxon>Eukaryota</taxon>
        <taxon>Viridiplantae</taxon>
        <taxon>Streptophyta</taxon>
        <taxon>Embryophyta</taxon>
        <taxon>Tracheophyta</taxon>
        <taxon>Spermatophyta</taxon>
        <taxon>Magnoliopsida</taxon>
        <taxon>Liliopsida</taxon>
        <taxon>Poales</taxon>
        <taxon>Poaceae</taxon>
        <taxon>PACMAD clade</taxon>
        <taxon>Arundinoideae</taxon>
        <taxon>Arundineae</taxon>
        <taxon>Arundo</taxon>
    </lineage>
</organism>
<protein>
    <submittedName>
        <fullName evidence="1">Uncharacterized protein</fullName>
    </submittedName>
</protein>
<dbReference type="AlphaFoldDB" id="A0A0A9EGB1"/>
<proteinExistence type="predicted"/>
<name>A0A0A9EGB1_ARUDO</name>
<reference evidence="1" key="2">
    <citation type="journal article" date="2015" name="Data Brief">
        <title>Shoot transcriptome of the giant reed, Arundo donax.</title>
        <authorList>
            <person name="Barrero R.A."/>
            <person name="Guerrero F.D."/>
            <person name="Moolhuijzen P."/>
            <person name="Goolsby J.A."/>
            <person name="Tidwell J."/>
            <person name="Bellgard S.E."/>
            <person name="Bellgard M.I."/>
        </authorList>
    </citation>
    <scope>NUCLEOTIDE SEQUENCE</scope>
    <source>
        <tissue evidence="1">Shoot tissue taken approximately 20 cm above the soil surface</tissue>
    </source>
</reference>
<sequence length="36" mass="3729">MEILGIAHRASPHLSSAAFSAFSPAAALWSIRTSSS</sequence>
<reference evidence="1" key="1">
    <citation type="submission" date="2014-09" db="EMBL/GenBank/DDBJ databases">
        <authorList>
            <person name="Magalhaes I.L.F."/>
            <person name="Oliveira U."/>
            <person name="Santos F.R."/>
            <person name="Vidigal T.H.D.A."/>
            <person name="Brescovit A.D."/>
            <person name="Santos A.J."/>
        </authorList>
    </citation>
    <scope>NUCLEOTIDE SEQUENCE</scope>
    <source>
        <tissue evidence="1">Shoot tissue taken approximately 20 cm above the soil surface</tissue>
    </source>
</reference>
<evidence type="ECO:0000313" key="1">
    <source>
        <dbReference type="EMBL" id="JAD98043.1"/>
    </source>
</evidence>
<dbReference type="EMBL" id="GBRH01199852">
    <property type="protein sequence ID" value="JAD98043.1"/>
    <property type="molecule type" value="Transcribed_RNA"/>
</dbReference>